<name>A0A914R919_PAREQ</name>
<evidence type="ECO:0000256" key="1">
    <source>
        <dbReference type="SAM" id="Phobius"/>
    </source>
</evidence>
<dbReference type="WBParaSite" id="PEQ_0000119501-mRNA-1">
    <property type="protein sequence ID" value="PEQ_0000119501-mRNA-1"/>
    <property type="gene ID" value="PEQ_0000119501"/>
</dbReference>
<proteinExistence type="predicted"/>
<evidence type="ECO:0000313" key="2">
    <source>
        <dbReference type="Proteomes" id="UP000887564"/>
    </source>
</evidence>
<evidence type="ECO:0000313" key="3">
    <source>
        <dbReference type="WBParaSite" id="PEQ_0000119501-mRNA-1"/>
    </source>
</evidence>
<organism evidence="2 3">
    <name type="scientific">Parascaris equorum</name>
    <name type="common">Equine roundworm</name>
    <dbReference type="NCBI Taxonomy" id="6256"/>
    <lineage>
        <taxon>Eukaryota</taxon>
        <taxon>Metazoa</taxon>
        <taxon>Ecdysozoa</taxon>
        <taxon>Nematoda</taxon>
        <taxon>Chromadorea</taxon>
        <taxon>Rhabditida</taxon>
        <taxon>Spirurina</taxon>
        <taxon>Ascaridomorpha</taxon>
        <taxon>Ascaridoidea</taxon>
        <taxon>Ascarididae</taxon>
        <taxon>Parascaris</taxon>
    </lineage>
</organism>
<accession>A0A914R919</accession>
<keyword evidence="1" id="KW-1133">Transmembrane helix</keyword>
<dbReference type="Proteomes" id="UP000887564">
    <property type="component" value="Unplaced"/>
</dbReference>
<keyword evidence="1" id="KW-0812">Transmembrane</keyword>
<feature type="transmembrane region" description="Helical" evidence="1">
    <location>
        <begin position="28"/>
        <end position="49"/>
    </location>
</feature>
<sequence>MPQRTSASDVEIFHPFFLSFKIASTTLLSLHSVLICLQNFPLFFAFFSYSEI</sequence>
<dbReference type="AlphaFoldDB" id="A0A914R919"/>
<keyword evidence="2" id="KW-1185">Reference proteome</keyword>
<protein>
    <submittedName>
        <fullName evidence="3">Uncharacterized protein</fullName>
    </submittedName>
</protein>
<keyword evidence="1" id="KW-0472">Membrane</keyword>
<reference evidence="3" key="1">
    <citation type="submission" date="2022-11" db="UniProtKB">
        <authorList>
            <consortium name="WormBaseParasite"/>
        </authorList>
    </citation>
    <scope>IDENTIFICATION</scope>
</reference>